<feature type="non-terminal residue" evidence="5">
    <location>
        <position position="1"/>
    </location>
</feature>
<gene>
    <name evidence="5" type="ORF">OSTQU699_LOCUS7317</name>
</gene>
<dbReference type="PANTHER" id="PTHR22812">
    <property type="entry name" value="CHROMOBOX PROTEIN"/>
    <property type="match status" value="1"/>
</dbReference>
<comment type="subcellular location">
    <subcellularLocation>
        <location evidence="1">Nucleus</location>
    </subcellularLocation>
</comment>
<dbReference type="SMART" id="SM00298">
    <property type="entry name" value="CHROMO"/>
    <property type="match status" value="3"/>
</dbReference>
<feature type="domain" description="Chromo" evidence="4">
    <location>
        <begin position="421"/>
        <end position="490"/>
    </location>
</feature>
<dbReference type="InterPro" id="IPR023780">
    <property type="entry name" value="Chromo_domain"/>
</dbReference>
<evidence type="ECO:0000256" key="3">
    <source>
        <dbReference type="SAM" id="MobiDB-lite"/>
    </source>
</evidence>
<name>A0A8S1J311_9CHLO</name>
<protein>
    <recommendedName>
        <fullName evidence="4">Chromo domain-containing protein</fullName>
    </recommendedName>
</protein>
<feature type="domain" description="Chromo" evidence="4">
    <location>
        <begin position="283"/>
        <end position="324"/>
    </location>
</feature>
<evidence type="ECO:0000256" key="2">
    <source>
        <dbReference type="ARBA" id="ARBA00023242"/>
    </source>
</evidence>
<organism evidence="5 6">
    <name type="scientific">Ostreobium quekettii</name>
    <dbReference type="NCBI Taxonomy" id="121088"/>
    <lineage>
        <taxon>Eukaryota</taxon>
        <taxon>Viridiplantae</taxon>
        <taxon>Chlorophyta</taxon>
        <taxon>core chlorophytes</taxon>
        <taxon>Ulvophyceae</taxon>
        <taxon>TCBD clade</taxon>
        <taxon>Bryopsidales</taxon>
        <taxon>Ostreobineae</taxon>
        <taxon>Ostreobiaceae</taxon>
        <taxon>Ostreobium</taxon>
    </lineage>
</organism>
<feature type="compositionally biased region" description="Basic and acidic residues" evidence="3">
    <location>
        <begin position="474"/>
        <end position="483"/>
    </location>
</feature>
<dbReference type="Proteomes" id="UP000708148">
    <property type="component" value="Unassembled WGS sequence"/>
</dbReference>
<sequence length="530" mass="57247">PCPPALAIKLAPRIEMGRNQKAPAVPLVSLTHNLTRAEIQADLDQVAGCVTGAGMDAARPDASGSTDDEGDYYAVEKLLAMRVRKGVRKFKVRWRGCGPDEDQWVEDADLGEDPMSFKMESSLLAQLQEEASGNAAKPMAEGQRAAPSNAASSPKSQKDHAEDADLPPADASHQEEPQAPCDVSNKLPADAQCDEANIMQEVQDAPCDLADTKHEEQGKAGRAESGCTENASVEVAAAELTVDDMLAATTAASDGMDVDAPAPPCVPEVRDEVEKAAEPPELVAVEMLLSRKEVADGTVLYLVRWEGMGPEQDIWVPDCNLERPVSEYKMTADVAAAVGMPHIGARKGCTHATERAKQNSKWKRVEELCSERNSQTGSEPEEMDVDDEAENNRVEVGPSLVAAAAVTDADGGEDGDDDEFYEVERIVDMKTSPTKSGKRLSFKVRWKGYGSDEDTWVQEGDLGDKPSNYSMEPKVQEKLERIAKTPTPQKKRKRASSTPIRGKKGLGVDSVRGTPKGKRAPKEKRTLGSR</sequence>
<dbReference type="InterPro" id="IPR016197">
    <property type="entry name" value="Chromo-like_dom_sf"/>
</dbReference>
<feature type="region of interest" description="Disordered" evidence="3">
    <location>
        <begin position="130"/>
        <end position="187"/>
    </location>
</feature>
<feature type="compositionally biased region" description="Low complexity" evidence="3">
    <location>
        <begin position="145"/>
        <end position="155"/>
    </location>
</feature>
<dbReference type="AlphaFoldDB" id="A0A8S1J311"/>
<dbReference type="InterPro" id="IPR051219">
    <property type="entry name" value="Heterochromatin_chromo-domain"/>
</dbReference>
<dbReference type="PROSITE" id="PS50013">
    <property type="entry name" value="CHROMO_2"/>
    <property type="match status" value="3"/>
</dbReference>
<dbReference type="Gene3D" id="2.40.50.40">
    <property type="match status" value="3"/>
</dbReference>
<dbReference type="EMBL" id="CAJHUC010001669">
    <property type="protein sequence ID" value="CAD7701960.1"/>
    <property type="molecule type" value="Genomic_DNA"/>
</dbReference>
<accession>A0A8S1J311</accession>
<reference evidence="5" key="1">
    <citation type="submission" date="2020-12" db="EMBL/GenBank/DDBJ databases">
        <authorList>
            <person name="Iha C."/>
        </authorList>
    </citation>
    <scope>NUCLEOTIDE SEQUENCE</scope>
</reference>
<evidence type="ECO:0000313" key="6">
    <source>
        <dbReference type="Proteomes" id="UP000708148"/>
    </source>
</evidence>
<dbReference type="CDD" id="cd00024">
    <property type="entry name" value="CD_CSD"/>
    <property type="match status" value="2"/>
</dbReference>
<proteinExistence type="predicted"/>
<dbReference type="InterPro" id="IPR000953">
    <property type="entry name" value="Chromo/chromo_shadow_dom"/>
</dbReference>
<feature type="region of interest" description="Disordered" evidence="3">
    <location>
        <begin position="453"/>
        <end position="530"/>
    </location>
</feature>
<dbReference type="SUPFAM" id="SSF54160">
    <property type="entry name" value="Chromo domain-like"/>
    <property type="match status" value="3"/>
</dbReference>
<feature type="domain" description="Chromo" evidence="4">
    <location>
        <begin position="73"/>
        <end position="139"/>
    </location>
</feature>
<evidence type="ECO:0000313" key="5">
    <source>
        <dbReference type="EMBL" id="CAD7701960.1"/>
    </source>
</evidence>
<evidence type="ECO:0000259" key="4">
    <source>
        <dbReference type="PROSITE" id="PS50013"/>
    </source>
</evidence>
<keyword evidence="2" id="KW-0539">Nucleus</keyword>
<keyword evidence="6" id="KW-1185">Reference proteome</keyword>
<dbReference type="OrthoDB" id="2447764at2759"/>
<comment type="caution">
    <text evidence="5">The sequence shown here is derived from an EMBL/GenBank/DDBJ whole genome shotgun (WGS) entry which is preliminary data.</text>
</comment>
<dbReference type="GO" id="GO:0005634">
    <property type="term" value="C:nucleus"/>
    <property type="evidence" value="ECO:0007669"/>
    <property type="project" value="UniProtKB-SubCell"/>
</dbReference>
<evidence type="ECO:0000256" key="1">
    <source>
        <dbReference type="ARBA" id="ARBA00004123"/>
    </source>
</evidence>
<dbReference type="Pfam" id="PF00385">
    <property type="entry name" value="Chromo"/>
    <property type="match status" value="2"/>
</dbReference>